<protein>
    <recommendedName>
        <fullName evidence="5">Moybdenum cofactor oxidoreductase dimerisation domain-containing protein</fullName>
    </recommendedName>
</protein>
<dbReference type="GO" id="GO:0006790">
    <property type="term" value="P:sulfur compound metabolic process"/>
    <property type="evidence" value="ECO:0007669"/>
    <property type="project" value="TreeGrafter"/>
</dbReference>
<evidence type="ECO:0000256" key="4">
    <source>
        <dbReference type="ARBA" id="ARBA00023002"/>
    </source>
</evidence>
<dbReference type="PRINTS" id="PR00407">
    <property type="entry name" value="EUMOPTERIN"/>
</dbReference>
<evidence type="ECO:0000256" key="2">
    <source>
        <dbReference type="ARBA" id="ARBA00022505"/>
    </source>
</evidence>
<evidence type="ECO:0000256" key="1">
    <source>
        <dbReference type="ARBA" id="ARBA00001924"/>
    </source>
</evidence>
<name>A0A2R6NG57_9APHY</name>
<dbReference type="AlphaFoldDB" id="A0A2R6NG57"/>
<feature type="domain" description="Moybdenum cofactor oxidoreductase dimerisation" evidence="5">
    <location>
        <begin position="30"/>
        <end position="119"/>
    </location>
</feature>
<dbReference type="GO" id="GO:0005739">
    <property type="term" value="C:mitochondrion"/>
    <property type="evidence" value="ECO:0007669"/>
    <property type="project" value="TreeGrafter"/>
</dbReference>
<proteinExistence type="predicted"/>
<dbReference type="STRING" id="98765.A0A2R6NG57"/>
<dbReference type="PANTHER" id="PTHR19372">
    <property type="entry name" value="SULFITE REDUCTASE"/>
    <property type="match status" value="1"/>
</dbReference>
<dbReference type="GO" id="GO:0020037">
    <property type="term" value="F:heme binding"/>
    <property type="evidence" value="ECO:0007669"/>
    <property type="project" value="TreeGrafter"/>
</dbReference>
<evidence type="ECO:0000256" key="3">
    <source>
        <dbReference type="ARBA" id="ARBA00022723"/>
    </source>
</evidence>
<comment type="caution">
    <text evidence="6">The sequence shown here is derived from an EMBL/GenBank/DDBJ whole genome shotgun (WGS) entry which is preliminary data.</text>
</comment>
<dbReference type="Gene3D" id="2.60.40.650">
    <property type="match status" value="1"/>
</dbReference>
<evidence type="ECO:0000259" key="5">
    <source>
        <dbReference type="Pfam" id="PF03404"/>
    </source>
</evidence>
<dbReference type="SUPFAM" id="SSF81296">
    <property type="entry name" value="E set domains"/>
    <property type="match status" value="1"/>
</dbReference>
<gene>
    <name evidence="6" type="ORF">PHLCEN_2v12741</name>
</gene>
<reference evidence="6 7" key="1">
    <citation type="submission" date="2018-02" db="EMBL/GenBank/DDBJ databases">
        <title>Genome sequence of the basidiomycete white-rot fungus Phlebia centrifuga.</title>
        <authorList>
            <person name="Granchi Z."/>
            <person name="Peng M."/>
            <person name="de Vries R.P."/>
            <person name="Hilden K."/>
            <person name="Makela M.R."/>
            <person name="Grigoriev I."/>
            <person name="Riley R."/>
        </authorList>
    </citation>
    <scope>NUCLEOTIDE SEQUENCE [LARGE SCALE GENOMIC DNA]</scope>
    <source>
        <strain evidence="6 7">FBCC195</strain>
    </source>
</reference>
<dbReference type="GO" id="GO:0008482">
    <property type="term" value="F:sulfite oxidase activity"/>
    <property type="evidence" value="ECO:0007669"/>
    <property type="project" value="TreeGrafter"/>
</dbReference>
<comment type="cofactor">
    <cofactor evidence="1">
        <name>Mo-molybdopterin</name>
        <dbReference type="ChEBI" id="CHEBI:71302"/>
    </cofactor>
</comment>
<evidence type="ECO:0000313" key="6">
    <source>
        <dbReference type="EMBL" id="PSR71365.1"/>
    </source>
</evidence>
<sequence>MADAESWWSKVPPVQSMPLNSVGAIAKLTKSGLHVKGYAVGGQSGQVSKVEVSIDEGRTWQPTTIIYQDGPWSWTLWEACIRLAIRPDQLHGKVYSRAIDVSGKVQLQDTDWNLRGVCYSAFGEERF</sequence>
<dbReference type="InterPro" id="IPR005066">
    <property type="entry name" value="MoCF_OxRdtse_dimer"/>
</dbReference>
<dbReference type="InterPro" id="IPR014756">
    <property type="entry name" value="Ig_E-set"/>
</dbReference>
<dbReference type="OrthoDB" id="10051395at2759"/>
<keyword evidence="3" id="KW-0479">Metal-binding</keyword>
<keyword evidence="2" id="KW-0500">Molybdenum</keyword>
<dbReference type="PANTHER" id="PTHR19372:SF7">
    <property type="entry name" value="SULFITE OXIDASE, MITOCHONDRIAL"/>
    <property type="match status" value="1"/>
</dbReference>
<dbReference type="EMBL" id="MLYV02001286">
    <property type="protein sequence ID" value="PSR71365.1"/>
    <property type="molecule type" value="Genomic_DNA"/>
</dbReference>
<dbReference type="InterPro" id="IPR008335">
    <property type="entry name" value="Mopterin_OxRdtase_euk"/>
</dbReference>
<accession>A0A2R6NG57</accession>
<dbReference type="GO" id="GO:0030151">
    <property type="term" value="F:molybdenum ion binding"/>
    <property type="evidence" value="ECO:0007669"/>
    <property type="project" value="InterPro"/>
</dbReference>
<dbReference type="Pfam" id="PF03404">
    <property type="entry name" value="Mo-co_dimer"/>
    <property type="match status" value="1"/>
</dbReference>
<dbReference type="Proteomes" id="UP000186601">
    <property type="component" value="Unassembled WGS sequence"/>
</dbReference>
<keyword evidence="4" id="KW-0560">Oxidoreductase</keyword>
<keyword evidence="7" id="KW-1185">Reference proteome</keyword>
<evidence type="ECO:0000313" key="7">
    <source>
        <dbReference type="Proteomes" id="UP000186601"/>
    </source>
</evidence>
<dbReference type="GO" id="GO:0043546">
    <property type="term" value="F:molybdopterin cofactor binding"/>
    <property type="evidence" value="ECO:0007669"/>
    <property type="project" value="TreeGrafter"/>
</dbReference>
<organism evidence="6 7">
    <name type="scientific">Hermanssonia centrifuga</name>
    <dbReference type="NCBI Taxonomy" id="98765"/>
    <lineage>
        <taxon>Eukaryota</taxon>
        <taxon>Fungi</taxon>
        <taxon>Dikarya</taxon>
        <taxon>Basidiomycota</taxon>
        <taxon>Agaricomycotina</taxon>
        <taxon>Agaricomycetes</taxon>
        <taxon>Polyporales</taxon>
        <taxon>Meruliaceae</taxon>
        <taxon>Hermanssonia</taxon>
    </lineage>
</organism>